<reference evidence="10 11" key="1">
    <citation type="journal article" date="2015" name="Nature">
        <title>rRNA introns, odd ribosomes, and small enigmatic genomes across a large radiation of phyla.</title>
        <authorList>
            <person name="Brown C.T."/>
            <person name="Hug L.A."/>
            <person name="Thomas B.C."/>
            <person name="Sharon I."/>
            <person name="Castelle C.J."/>
            <person name="Singh A."/>
            <person name="Wilkins M.J."/>
            <person name="Williams K.H."/>
            <person name="Banfield J.F."/>
        </authorList>
    </citation>
    <scope>NUCLEOTIDE SEQUENCE [LARGE SCALE GENOMIC DNA]</scope>
</reference>
<dbReference type="Pfam" id="PF00271">
    <property type="entry name" value="Helicase_C"/>
    <property type="match status" value="1"/>
</dbReference>
<dbReference type="PANTHER" id="PTHR47959">
    <property type="entry name" value="ATP-DEPENDENT RNA HELICASE RHLE-RELATED"/>
    <property type="match status" value="1"/>
</dbReference>
<dbReference type="EMBL" id="CP011213">
    <property type="protein sequence ID" value="AKM82642.1"/>
    <property type="molecule type" value="Genomic_DNA"/>
</dbReference>
<dbReference type="SMART" id="SM00487">
    <property type="entry name" value="DEXDc"/>
    <property type="match status" value="1"/>
</dbReference>
<evidence type="ECO:0000256" key="2">
    <source>
        <dbReference type="ARBA" id="ARBA00022801"/>
    </source>
</evidence>
<evidence type="ECO:0000313" key="10">
    <source>
        <dbReference type="EMBL" id="AKM82642.1"/>
    </source>
</evidence>
<evidence type="ECO:0000256" key="4">
    <source>
        <dbReference type="ARBA" id="ARBA00022840"/>
    </source>
</evidence>
<evidence type="ECO:0000259" key="7">
    <source>
        <dbReference type="PROSITE" id="PS51192"/>
    </source>
</evidence>
<evidence type="ECO:0000256" key="5">
    <source>
        <dbReference type="ARBA" id="ARBA00038437"/>
    </source>
</evidence>
<feature type="domain" description="Helicase ATP-binding" evidence="7">
    <location>
        <begin position="97"/>
        <end position="266"/>
    </location>
</feature>
<comment type="similarity">
    <text evidence="5">Belongs to the DEAD box helicase family.</text>
</comment>
<protein>
    <submittedName>
        <fullName evidence="10">Putative DEAD/DEAH box helicase domain protein</fullName>
    </submittedName>
</protein>
<dbReference type="GO" id="GO:0005829">
    <property type="term" value="C:cytosol"/>
    <property type="evidence" value="ECO:0007669"/>
    <property type="project" value="TreeGrafter"/>
</dbReference>
<organism evidence="10 11">
    <name type="scientific">Berkelbacteria bacterium GW2011_GWE1_39_12</name>
    <dbReference type="NCBI Taxonomy" id="1618337"/>
    <lineage>
        <taxon>Bacteria</taxon>
        <taxon>Candidatus Berkelbacteria</taxon>
    </lineage>
</organism>
<evidence type="ECO:0000259" key="8">
    <source>
        <dbReference type="PROSITE" id="PS51194"/>
    </source>
</evidence>
<keyword evidence="4" id="KW-0067">ATP-binding</keyword>
<dbReference type="Gene3D" id="3.40.50.300">
    <property type="entry name" value="P-loop containing nucleotide triphosphate hydrolases"/>
    <property type="match status" value="2"/>
</dbReference>
<dbReference type="SUPFAM" id="SSF52540">
    <property type="entry name" value="P-loop containing nucleoside triphosphate hydrolases"/>
    <property type="match status" value="1"/>
</dbReference>
<evidence type="ECO:0000313" key="11">
    <source>
        <dbReference type="Proteomes" id="UP000035648"/>
    </source>
</evidence>
<dbReference type="PANTHER" id="PTHR47959:SF13">
    <property type="entry name" value="ATP-DEPENDENT RNA HELICASE RHLE"/>
    <property type="match status" value="1"/>
</dbReference>
<dbReference type="CDD" id="cd18787">
    <property type="entry name" value="SF2_C_DEAD"/>
    <property type="match status" value="1"/>
</dbReference>
<dbReference type="PROSITE" id="PS51195">
    <property type="entry name" value="Q_MOTIF"/>
    <property type="match status" value="1"/>
</dbReference>
<dbReference type="InterPro" id="IPR011545">
    <property type="entry name" value="DEAD/DEAH_box_helicase_dom"/>
</dbReference>
<dbReference type="SMART" id="SM00490">
    <property type="entry name" value="HELICc"/>
    <property type="match status" value="1"/>
</dbReference>
<keyword evidence="3 10" id="KW-0347">Helicase</keyword>
<feature type="short sequence motif" description="Q motif" evidence="6">
    <location>
        <begin position="66"/>
        <end position="94"/>
    </location>
</feature>
<dbReference type="PROSITE" id="PS51192">
    <property type="entry name" value="HELICASE_ATP_BIND_1"/>
    <property type="match status" value="1"/>
</dbReference>
<feature type="domain" description="Helicase C-terminal" evidence="8">
    <location>
        <begin position="276"/>
        <end position="409"/>
    </location>
</feature>
<dbReference type="PROSITE" id="PS51194">
    <property type="entry name" value="HELICASE_CTER"/>
    <property type="match status" value="1"/>
</dbReference>
<dbReference type="GO" id="GO:0003676">
    <property type="term" value="F:nucleic acid binding"/>
    <property type="evidence" value="ECO:0007669"/>
    <property type="project" value="InterPro"/>
</dbReference>
<dbReference type="CDD" id="cd00268">
    <property type="entry name" value="DEADc"/>
    <property type="match status" value="1"/>
</dbReference>
<dbReference type="GO" id="GO:0005524">
    <property type="term" value="F:ATP binding"/>
    <property type="evidence" value="ECO:0007669"/>
    <property type="project" value="UniProtKB-KW"/>
</dbReference>
<dbReference type="InterPro" id="IPR044742">
    <property type="entry name" value="DEAD/DEAH_RhlB"/>
</dbReference>
<sequence length="409" mass="46948">MCLQKKDYYMYQAYRPKSKFGGNNSNYNRNRFQGRPKRSFGESIDPNRFVQKATNFNIEIPTEIKNKFADFKFCQELNRNLQYKKYEIPTPIQDQSIEHIMNGRDIVGLANTGTGKTAAFLLPLINRAFLNKNERVLIIAPTRELANQISNEMHEFSFSMKVFQATCVGGMPMGKQIQSLRRNPNFVIGTPGRLKDLANKNFLKLETFHNIILDEVDRMLDMGFVDDISEILNLLPKDRQSLFFSATMPPKIRVLVDKFLVNPVTVQIKSRDTAENVDQDVVRCSKDQKLEKLHEILSKPETDKVLIFSETKRDVEKLTNDLIAKGFRADSIHGDKRQGQRQRSLNLFKTSQVKILVATDVAARGIDIKDISHVINYTQPQTYTDYIHRIGRTGRCGKTGIALTFVESR</sequence>
<name>A0A0G4B6K0_9BACT</name>
<dbReference type="Pfam" id="PF00270">
    <property type="entry name" value="DEAD"/>
    <property type="match status" value="1"/>
</dbReference>
<dbReference type="InterPro" id="IPR001650">
    <property type="entry name" value="Helicase_C-like"/>
</dbReference>
<dbReference type="KEGG" id="bbgw:UT28_C0001G0865"/>
<accession>A0A0G4B6K0</accession>
<keyword evidence="1" id="KW-0547">Nucleotide-binding</keyword>
<dbReference type="Proteomes" id="UP000035648">
    <property type="component" value="Chromosome"/>
</dbReference>
<dbReference type="GO" id="GO:0016787">
    <property type="term" value="F:hydrolase activity"/>
    <property type="evidence" value="ECO:0007669"/>
    <property type="project" value="UniProtKB-KW"/>
</dbReference>
<dbReference type="InterPro" id="IPR014001">
    <property type="entry name" value="Helicase_ATP-bd"/>
</dbReference>
<keyword evidence="2" id="KW-0378">Hydrolase</keyword>
<gene>
    <name evidence="10" type="ORF">UT28_C0001G0865</name>
</gene>
<dbReference type="STRING" id="1618337.UT28_C0001G0865"/>
<evidence type="ECO:0000259" key="9">
    <source>
        <dbReference type="PROSITE" id="PS51195"/>
    </source>
</evidence>
<dbReference type="InterPro" id="IPR014014">
    <property type="entry name" value="RNA_helicase_DEAD_Q_motif"/>
</dbReference>
<dbReference type="AlphaFoldDB" id="A0A0G4B6K0"/>
<evidence type="ECO:0000256" key="1">
    <source>
        <dbReference type="ARBA" id="ARBA00022741"/>
    </source>
</evidence>
<dbReference type="GO" id="GO:0003724">
    <property type="term" value="F:RNA helicase activity"/>
    <property type="evidence" value="ECO:0007669"/>
    <property type="project" value="InterPro"/>
</dbReference>
<evidence type="ECO:0000256" key="3">
    <source>
        <dbReference type="ARBA" id="ARBA00022806"/>
    </source>
</evidence>
<evidence type="ECO:0000256" key="6">
    <source>
        <dbReference type="PROSITE-ProRule" id="PRU00552"/>
    </source>
</evidence>
<feature type="domain" description="DEAD-box RNA helicase Q" evidence="9">
    <location>
        <begin position="66"/>
        <end position="94"/>
    </location>
</feature>
<dbReference type="InterPro" id="IPR050079">
    <property type="entry name" value="DEAD_box_RNA_helicase"/>
</dbReference>
<dbReference type="InterPro" id="IPR027417">
    <property type="entry name" value="P-loop_NTPase"/>
</dbReference>
<proteinExistence type="inferred from homology"/>